<feature type="transmembrane region" description="Helical" evidence="1">
    <location>
        <begin position="6"/>
        <end position="26"/>
    </location>
</feature>
<dbReference type="EMBL" id="JBHSQI010000001">
    <property type="protein sequence ID" value="MFC6152171.1"/>
    <property type="molecule type" value="Genomic_DNA"/>
</dbReference>
<keyword evidence="1" id="KW-1133">Transmembrane helix</keyword>
<gene>
    <name evidence="2" type="ORF">ACFPWU_00615</name>
</gene>
<keyword evidence="1" id="KW-0472">Membrane</keyword>
<evidence type="ECO:0000256" key="1">
    <source>
        <dbReference type="SAM" id="Phobius"/>
    </source>
</evidence>
<name>A0ABW1QRR8_9ACTN</name>
<dbReference type="Proteomes" id="UP001596098">
    <property type="component" value="Unassembled WGS sequence"/>
</dbReference>
<protein>
    <submittedName>
        <fullName evidence="2">Uncharacterized protein</fullName>
    </submittedName>
</protein>
<keyword evidence="1" id="KW-0812">Transmembrane</keyword>
<comment type="caution">
    <text evidence="2">The sequence shown here is derived from an EMBL/GenBank/DDBJ whole genome shotgun (WGS) entry which is preliminary data.</text>
</comment>
<evidence type="ECO:0000313" key="2">
    <source>
        <dbReference type="EMBL" id="MFC6152171.1"/>
    </source>
</evidence>
<reference evidence="3" key="1">
    <citation type="journal article" date="2019" name="Int. J. Syst. Evol. Microbiol.">
        <title>The Global Catalogue of Microorganisms (GCM) 10K type strain sequencing project: providing services to taxonomists for standard genome sequencing and annotation.</title>
        <authorList>
            <consortium name="The Broad Institute Genomics Platform"/>
            <consortium name="The Broad Institute Genome Sequencing Center for Infectious Disease"/>
            <person name="Wu L."/>
            <person name="Ma J."/>
        </authorList>
    </citation>
    <scope>NUCLEOTIDE SEQUENCE [LARGE SCALE GENOMIC DNA]</scope>
    <source>
        <strain evidence="3">DFY28</strain>
    </source>
</reference>
<feature type="transmembrane region" description="Helical" evidence="1">
    <location>
        <begin position="46"/>
        <end position="68"/>
    </location>
</feature>
<evidence type="ECO:0000313" key="3">
    <source>
        <dbReference type="Proteomes" id="UP001596098"/>
    </source>
</evidence>
<keyword evidence="3" id="KW-1185">Reference proteome</keyword>
<dbReference type="RefSeq" id="WP_128220245.1">
    <property type="nucleotide sequence ID" value="NZ_CP034929.1"/>
</dbReference>
<organism evidence="2 3">
    <name type="scientific">Nocardioides yefusunii</name>
    <dbReference type="NCBI Taxonomy" id="2500546"/>
    <lineage>
        <taxon>Bacteria</taxon>
        <taxon>Bacillati</taxon>
        <taxon>Actinomycetota</taxon>
        <taxon>Actinomycetes</taxon>
        <taxon>Propionibacteriales</taxon>
        <taxon>Nocardioidaceae</taxon>
        <taxon>Nocardioides</taxon>
    </lineage>
</organism>
<proteinExistence type="predicted"/>
<accession>A0ABW1QRR8</accession>
<sequence length="69" mass="7084">MDSTTAQGLASLLLVTSIWFAAHAAIRVTASHRISRPEALAQRRVAVVSGTLAGVSLCGAAVLLVWAVA</sequence>